<gene>
    <name evidence="3" type="ORF">CYJ76_09745</name>
</gene>
<keyword evidence="4" id="KW-1185">Reference proteome</keyword>
<proteinExistence type="predicted"/>
<name>A0A2I1P8Q6_9MICO</name>
<evidence type="ECO:0000256" key="2">
    <source>
        <dbReference type="SAM" id="Phobius"/>
    </source>
</evidence>
<feature type="region of interest" description="Disordered" evidence="1">
    <location>
        <begin position="1"/>
        <end position="20"/>
    </location>
</feature>
<evidence type="ECO:0000313" key="3">
    <source>
        <dbReference type="EMBL" id="PKZ41025.1"/>
    </source>
</evidence>
<dbReference type="AlphaFoldDB" id="A0A2I1P8Q6"/>
<evidence type="ECO:0000256" key="1">
    <source>
        <dbReference type="SAM" id="MobiDB-lite"/>
    </source>
</evidence>
<dbReference type="Proteomes" id="UP000234206">
    <property type="component" value="Unassembled WGS sequence"/>
</dbReference>
<accession>A0A2I1P8Q6</accession>
<feature type="transmembrane region" description="Helical" evidence="2">
    <location>
        <begin position="75"/>
        <end position="99"/>
    </location>
</feature>
<keyword evidence="2" id="KW-0812">Transmembrane</keyword>
<reference evidence="3 4" key="1">
    <citation type="submission" date="2017-12" db="EMBL/GenBank/DDBJ databases">
        <title>Phylogenetic diversity of female urinary microbiome.</title>
        <authorList>
            <person name="Thomas-White K."/>
            <person name="Wolfe A.J."/>
        </authorList>
    </citation>
    <scope>NUCLEOTIDE SEQUENCE [LARGE SCALE GENOMIC DNA]</scope>
    <source>
        <strain evidence="3 4">UMB1298</strain>
    </source>
</reference>
<dbReference type="OrthoDB" id="9986399at2"/>
<sequence>MSQPAQSPRGRVPDAPNPEVLRDSRRAGLLLVTGALLGMLDFPRNLVAVVALLPALFFFFRTLRAQAGRAPLPTVLWTALGFVLTSMLLVGALAPLLFLDATVRAHECTSAANTLQALDDCRAQLPATMEQITQR</sequence>
<organism evidence="3 4">
    <name type="scientific">Kytococcus schroeteri</name>
    <dbReference type="NCBI Taxonomy" id="138300"/>
    <lineage>
        <taxon>Bacteria</taxon>
        <taxon>Bacillati</taxon>
        <taxon>Actinomycetota</taxon>
        <taxon>Actinomycetes</taxon>
        <taxon>Micrococcales</taxon>
        <taxon>Kytococcaceae</taxon>
        <taxon>Kytococcus</taxon>
    </lineage>
</organism>
<keyword evidence="2" id="KW-0472">Membrane</keyword>
<feature type="transmembrane region" description="Helical" evidence="2">
    <location>
        <begin position="46"/>
        <end position="63"/>
    </location>
</feature>
<evidence type="ECO:0000313" key="4">
    <source>
        <dbReference type="Proteomes" id="UP000234206"/>
    </source>
</evidence>
<comment type="caution">
    <text evidence="3">The sequence shown here is derived from an EMBL/GenBank/DDBJ whole genome shotgun (WGS) entry which is preliminary data.</text>
</comment>
<dbReference type="EMBL" id="PKIZ01000020">
    <property type="protein sequence ID" value="PKZ41025.1"/>
    <property type="molecule type" value="Genomic_DNA"/>
</dbReference>
<dbReference type="RefSeq" id="WP_101849990.1">
    <property type="nucleotide sequence ID" value="NZ_JBHLVH010000022.1"/>
</dbReference>
<protein>
    <submittedName>
        <fullName evidence="3">Uncharacterized protein</fullName>
    </submittedName>
</protein>
<keyword evidence="2" id="KW-1133">Transmembrane helix</keyword>